<dbReference type="CDD" id="cd17574">
    <property type="entry name" value="REC_OmpR"/>
    <property type="match status" value="1"/>
</dbReference>
<dbReference type="PANTHER" id="PTHR48111:SF40">
    <property type="entry name" value="PHOSPHATE REGULON TRANSCRIPTIONAL REGULATORY PROTEIN PHOB"/>
    <property type="match status" value="1"/>
</dbReference>
<dbReference type="InterPro" id="IPR001789">
    <property type="entry name" value="Sig_transdc_resp-reg_receiver"/>
</dbReference>
<evidence type="ECO:0000259" key="8">
    <source>
        <dbReference type="PROSITE" id="PS50110"/>
    </source>
</evidence>
<evidence type="ECO:0000256" key="6">
    <source>
        <dbReference type="PROSITE-ProRule" id="PRU00169"/>
    </source>
</evidence>
<keyword evidence="3" id="KW-0805">Transcription regulation</keyword>
<keyword evidence="11" id="KW-1185">Reference proteome</keyword>
<dbReference type="Proteomes" id="UP000516349">
    <property type="component" value="Chromosome"/>
</dbReference>
<evidence type="ECO:0000256" key="1">
    <source>
        <dbReference type="ARBA" id="ARBA00022553"/>
    </source>
</evidence>
<dbReference type="GO" id="GO:0000156">
    <property type="term" value="F:phosphorelay response regulator activity"/>
    <property type="evidence" value="ECO:0007669"/>
    <property type="project" value="TreeGrafter"/>
</dbReference>
<dbReference type="Pfam" id="PF00072">
    <property type="entry name" value="Response_reg"/>
    <property type="match status" value="1"/>
</dbReference>
<keyword evidence="2" id="KW-0902">Two-component regulatory system</keyword>
<dbReference type="Gene3D" id="1.10.10.10">
    <property type="entry name" value="Winged helix-like DNA-binding domain superfamily/Winged helix DNA-binding domain"/>
    <property type="match status" value="1"/>
</dbReference>
<sequence>MKERRLPHPPYILIVEDDAAITLLLTYNLTQAGFEVSTAGTGKEALEKINARLPDAIILDWMLPVFSGIEVCQKIRATPHLQNLPILMLTARNKEEDTINSFTSGADDFVTKPFSITPLILRLRALLKRSHPAQNHHSPILTFHDVTMNLQEHKVQRGQRNILLGPTEFKMLELFLRNPRRVFSRNDLLNILWSAHNINVEARTIDVHIRRLRRELNAENEPDIIRTIRSAGYALDLVSAS</sequence>
<dbReference type="AlphaFoldDB" id="A0A7H1NNW3"/>
<feature type="modified residue" description="4-aspartylphosphate" evidence="6">
    <location>
        <position position="60"/>
    </location>
</feature>
<evidence type="ECO:0000313" key="10">
    <source>
        <dbReference type="EMBL" id="QNT77473.1"/>
    </source>
</evidence>
<feature type="domain" description="Response regulatory" evidence="8">
    <location>
        <begin position="11"/>
        <end position="127"/>
    </location>
</feature>
<dbReference type="GO" id="GO:0005829">
    <property type="term" value="C:cytosol"/>
    <property type="evidence" value="ECO:0007669"/>
    <property type="project" value="TreeGrafter"/>
</dbReference>
<evidence type="ECO:0000313" key="11">
    <source>
        <dbReference type="Proteomes" id="UP000516349"/>
    </source>
</evidence>
<evidence type="ECO:0000259" key="9">
    <source>
        <dbReference type="PROSITE" id="PS51755"/>
    </source>
</evidence>
<dbReference type="KEGG" id="ebla:JGUZn3_02150"/>
<dbReference type="GO" id="GO:0032993">
    <property type="term" value="C:protein-DNA complex"/>
    <property type="evidence" value="ECO:0007669"/>
    <property type="project" value="TreeGrafter"/>
</dbReference>
<organism evidence="10 11">
    <name type="scientific">Entomobacter blattae</name>
    <dbReference type="NCBI Taxonomy" id="2762277"/>
    <lineage>
        <taxon>Bacteria</taxon>
        <taxon>Pseudomonadati</taxon>
        <taxon>Pseudomonadota</taxon>
        <taxon>Alphaproteobacteria</taxon>
        <taxon>Acetobacterales</taxon>
        <taxon>Acetobacteraceae</taxon>
        <taxon>Entomobacter</taxon>
    </lineage>
</organism>
<dbReference type="PANTHER" id="PTHR48111">
    <property type="entry name" value="REGULATOR OF RPOS"/>
    <property type="match status" value="1"/>
</dbReference>
<keyword evidence="4 7" id="KW-0238">DNA-binding</keyword>
<dbReference type="PROSITE" id="PS50110">
    <property type="entry name" value="RESPONSE_REGULATORY"/>
    <property type="match status" value="1"/>
</dbReference>
<dbReference type="InterPro" id="IPR016032">
    <property type="entry name" value="Sig_transdc_resp-reg_C-effctor"/>
</dbReference>
<feature type="DNA-binding region" description="OmpR/PhoB-type" evidence="7">
    <location>
        <begin position="138"/>
        <end position="237"/>
    </location>
</feature>
<dbReference type="SMART" id="SM00862">
    <property type="entry name" value="Trans_reg_C"/>
    <property type="match status" value="1"/>
</dbReference>
<evidence type="ECO:0000256" key="4">
    <source>
        <dbReference type="ARBA" id="ARBA00023125"/>
    </source>
</evidence>
<feature type="domain" description="OmpR/PhoB-type" evidence="9">
    <location>
        <begin position="138"/>
        <end position="237"/>
    </location>
</feature>
<dbReference type="SUPFAM" id="SSF46894">
    <property type="entry name" value="C-terminal effector domain of the bipartite response regulators"/>
    <property type="match status" value="1"/>
</dbReference>
<dbReference type="CDD" id="cd00383">
    <property type="entry name" value="trans_reg_C"/>
    <property type="match status" value="1"/>
</dbReference>
<dbReference type="FunFam" id="3.40.50.2300:FF:000001">
    <property type="entry name" value="DNA-binding response regulator PhoB"/>
    <property type="match status" value="1"/>
</dbReference>
<evidence type="ECO:0000256" key="5">
    <source>
        <dbReference type="ARBA" id="ARBA00023163"/>
    </source>
</evidence>
<accession>A0A7H1NNW3</accession>
<name>A0A7H1NNW3_9PROT</name>
<dbReference type="SUPFAM" id="SSF52172">
    <property type="entry name" value="CheY-like"/>
    <property type="match status" value="1"/>
</dbReference>
<dbReference type="InterPro" id="IPR036388">
    <property type="entry name" value="WH-like_DNA-bd_sf"/>
</dbReference>
<dbReference type="InterPro" id="IPR039420">
    <property type="entry name" value="WalR-like"/>
</dbReference>
<gene>
    <name evidence="10" type="primary">phoB</name>
    <name evidence="10" type="ORF">JGUZn3_02150</name>
</gene>
<protein>
    <submittedName>
        <fullName evidence="10">Phosphate regulon transcriptional regulatory protein PhoB</fullName>
    </submittedName>
</protein>
<evidence type="ECO:0000256" key="7">
    <source>
        <dbReference type="PROSITE-ProRule" id="PRU01091"/>
    </source>
</evidence>
<dbReference type="InterPro" id="IPR001867">
    <property type="entry name" value="OmpR/PhoB-type_DNA-bd"/>
</dbReference>
<evidence type="ECO:0000256" key="3">
    <source>
        <dbReference type="ARBA" id="ARBA00023015"/>
    </source>
</evidence>
<dbReference type="GO" id="GO:0000976">
    <property type="term" value="F:transcription cis-regulatory region binding"/>
    <property type="evidence" value="ECO:0007669"/>
    <property type="project" value="TreeGrafter"/>
</dbReference>
<keyword evidence="1 6" id="KW-0597">Phosphoprotein</keyword>
<dbReference type="EMBL" id="CP060244">
    <property type="protein sequence ID" value="QNT77473.1"/>
    <property type="molecule type" value="Genomic_DNA"/>
</dbReference>
<dbReference type="SMART" id="SM00448">
    <property type="entry name" value="REC"/>
    <property type="match status" value="1"/>
</dbReference>
<dbReference type="Pfam" id="PF00486">
    <property type="entry name" value="Trans_reg_C"/>
    <property type="match status" value="1"/>
</dbReference>
<keyword evidence="5" id="KW-0804">Transcription</keyword>
<proteinExistence type="predicted"/>
<dbReference type="Gene3D" id="3.40.50.2300">
    <property type="match status" value="1"/>
</dbReference>
<dbReference type="GO" id="GO:0006355">
    <property type="term" value="P:regulation of DNA-templated transcription"/>
    <property type="evidence" value="ECO:0007669"/>
    <property type="project" value="InterPro"/>
</dbReference>
<evidence type="ECO:0000256" key="2">
    <source>
        <dbReference type="ARBA" id="ARBA00023012"/>
    </source>
</evidence>
<dbReference type="InterPro" id="IPR011006">
    <property type="entry name" value="CheY-like_superfamily"/>
</dbReference>
<dbReference type="PROSITE" id="PS51755">
    <property type="entry name" value="OMPR_PHOB"/>
    <property type="match status" value="1"/>
</dbReference>
<reference evidence="10 11" key="1">
    <citation type="submission" date="2020-08" db="EMBL/GenBank/DDBJ databases">
        <title>Complete genome sequence of Entomobacter blattae G55GP.</title>
        <authorList>
            <person name="Poehlein A."/>
            <person name="Guzman J."/>
            <person name="Daniel R."/>
            <person name="Vilcinskas A."/>
        </authorList>
    </citation>
    <scope>NUCLEOTIDE SEQUENCE [LARGE SCALE GENOMIC DNA]</scope>
    <source>
        <strain evidence="10 11">G55GP</strain>
    </source>
</reference>